<keyword evidence="4" id="KW-1185">Reference proteome</keyword>
<keyword evidence="2" id="KW-0812">Transmembrane</keyword>
<evidence type="ECO:0000313" key="4">
    <source>
        <dbReference type="Proteomes" id="UP000735302"/>
    </source>
</evidence>
<comment type="caution">
    <text evidence="3">The sequence shown here is derived from an EMBL/GenBank/DDBJ whole genome shotgun (WGS) entry which is preliminary data.</text>
</comment>
<evidence type="ECO:0000256" key="1">
    <source>
        <dbReference type="SAM" id="MobiDB-lite"/>
    </source>
</evidence>
<feature type="region of interest" description="Disordered" evidence="1">
    <location>
        <begin position="20"/>
        <end position="48"/>
    </location>
</feature>
<keyword evidence="2" id="KW-1133">Transmembrane helix</keyword>
<gene>
    <name evidence="3" type="ORF">PoB_006465000</name>
</gene>
<feature type="compositionally biased region" description="Acidic residues" evidence="1">
    <location>
        <begin position="20"/>
        <end position="30"/>
    </location>
</feature>
<dbReference type="EMBL" id="BLXT01007309">
    <property type="protein sequence ID" value="GFO38145.1"/>
    <property type="molecule type" value="Genomic_DNA"/>
</dbReference>
<feature type="transmembrane region" description="Helical" evidence="2">
    <location>
        <begin position="71"/>
        <end position="88"/>
    </location>
</feature>
<sequence>MHCDRYRMLQIGFFFTAEADGDIDEEEKEEDDRLDKDDDNAHYDDDGDKDCNGLLPGLVAKRSPFDEMPRLRFLLQGYLYGLLSVLWLA</sequence>
<keyword evidence="2" id="KW-0472">Membrane</keyword>
<name>A0AAV4D2E9_9GAST</name>
<proteinExistence type="predicted"/>
<evidence type="ECO:0000256" key="2">
    <source>
        <dbReference type="SAM" id="Phobius"/>
    </source>
</evidence>
<accession>A0AAV4D2E9</accession>
<organism evidence="3 4">
    <name type="scientific">Plakobranchus ocellatus</name>
    <dbReference type="NCBI Taxonomy" id="259542"/>
    <lineage>
        <taxon>Eukaryota</taxon>
        <taxon>Metazoa</taxon>
        <taxon>Spiralia</taxon>
        <taxon>Lophotrochozoa</taxon>
        <taxon>Mollusca</taxon>
        <taxon>Gastropoda</taxon>
        <taxon>Heterobranchia</taxon>
        <taxon>Euthyneura</taxon>
        <taxon>Panpulmonata</taxon>
        <taxon>Sacoglossa</taxon>
        <taxon>Placobranchoidea</taxon>
        <taxon>Plakobranchidae</taxon>
        <taxon>Plakobranchus</taxon>
    </lineage>
</organism>
<dbReference type="AlphaFoldDB" id="A0AAV4D2E9"/>
<protein>
    <submittedName>
        <fullName evidence="3">Uncharacterized protein</fullName>
    </submittedName>
</protein>
<reference evidence="3 4" key="1">
    <citation type="journal article" date="2021" name="Elife">
        <title>Chloroplast acquisition without the gene transfer in kleptoplastic sea slugs, Plakobranchus ocellatus.</title>
        <authorList>
            <person name="Maeda T."/>
            <person name="Takahashi S."/>
            <person name="Yoshida T."/>
            <person name="Shimamura S."/>
            <person name="Takaki Y."/>
            <person name="Nagai Y."/>
            <person name="Toyoda A."/>
            <person name="Suzuki Y."/>
            <person name="Arimoto A."/>
            <person name="Ishii H."/>
            <person name="Satoh N."/>
            <person name="Nishiyama T."/>
            <person name="Hasebe M."/>
            <person name="Maruyama T."/>
            <person name="Minagawa J."/>
            <person name="Obokata J."/>
            <person name="Shigenobu S."/>
        </authorList>
    </citation>
    <scope>NUCLEOTIDE SEQUENCE [LARGE SCALE GENOMIC DNA]</scope>
</reference>
<evidence type="ECO:0000313" key="3">
    <source>
        <dbReference type="EMBL" id="GFO38145.1"/>
    </source>
</evidence>
<feature type="compositionally biased region" description="Basic and acidic residues" evidence="1">
    <location>
        <begin position="31"/>
        <end position="44"/>
    </location>
</feature>
<dbReference type="Proteomes" id="UP000735302">
    <property type="component" value="Unassembled WGS sequence"/>
</dbReference>